<evidence type="ECO:0000256" key="2">
    <source>
        <dbReference type="ARBA" id="ARBA00010489"/>
    </source>
</evidence>
<comment type="function">
    <text evidence="9">Exoribonuclease involved in ribosome biosynthesis. Involved in the processing of ITS1, the internal transcribed spacer localized between the 18S and 5.8S rRNAs.</text>
</comment>
<dbReference type="InterPro" id="IPR013520">
    <property type="entry name" value="Ribonucl_H"/>
</dbReference>
<dbReference type="Gene3D" id="3.30.420.10">
    <property type="entry name" value="Ribonuclease H-like superfamily/Ribonuclease H"/>
    <property type="match status" value="1"/>
</dbReference>
<feature type="region of interest" description="Disordered" evidence="10">
    <location>
        <begin position="1"/>
        <end position="80"/>
    </location>
</feature>
<feature type="compositionally biased region" description="Basic and acidic residues" evidence="10">
    <location>
        <begin position="370"/>
        <end position="380"/>
    </location>
</feature>
<dbReference type="GO" id="GO:0006364">
    <property type="term" value="P:rRNA processing"/>
    <property type="evidence" value="ECO:0007669"/>
    <property type="project" value="UniProtKB-KW"/>
</dbReference>
<sequence length="421" mass="45579">MAKSKGSAKAAPAAAAAPSSNWKALKQALRPGTDSPEKPKGVKRKRARSDDGSEVAEPAKSSSSKGKEREGEGDVAATGGKLNKKELPIASILGNDQAGWQQEVGQYLAIDCEMVGVGPEGVESTLARVSIVNYHGAVMLDRFVRPREKVTDYRTWVSGVREEDLRNAPSFAEVQKEVAALIKDRILIGHAISNDTTVLLLSHPWGLTRDTAKYAPLQGLAKTKKPGLKTLAKLVLGVDIQSGEHSSVDDARATMAIYRSQKTAWEDSLRTHSKPVLVTSTTPTLASLDLNAVSTTGVKKSLKPKTLGIAATMRHVRAEQEAERAAAAEFDEEAAEERSRKKARKEEESDLVLGFDYDVAPKPVPAVQATKEKKEKEFKGKGGKKAPGVEETVNKVKKVAGRAFKGDLEKRPRSKEGWWEE</sequence>
<dbReference type="GO" id="GO:0005634">
    <property type="term" value="C:nucleus"/>
    <property type="evidence" value="ECO:0007669"/>
    <property type="project" value="UniProtKB-SubCell"/>
</dbReference>
<evidence type="ECO:0000256" key="7">
    <source>
        <dbReference type="ARBA" id="ARBA00022839"/>
    </source>
</evidence>
<keyword evidence="7" id="KW-0269">Exonuclease</keyword>
<feature type="domain" description="Exonuclease" evidence="11">
    <location>
        <begin position="106"/>
        <end position="267"/>
    </location>
</feature>
<dbReference type="CDD" id="cd06144">
    <property type="entry name" value="REX4_like"/>
    <property type="match status" value="1"/>
</dbReference>
<keyword evidence="4" id="KW-0698">rRNA processing</keyword>
<dbReference type="FunCoup" id="A0A1Y2EQI1">
    <property type="interactions" value="551"/>
</dbReference>
<evidence type="ECO:0000256" key="3">
    <source>
        <dbReference type="ARBA" id="ARBA00016937"/>
    </source>
</evidence>
<feature type="compositionally biased region" description="Basic and acidic residues" evidence="10">
    <location>
        <begin position="404"/>
        <end position="421"/>
    </location>
</feature>
<evidence type="ECO:0000256" key="5">
    <source>
        <dbReference type="ARBA" id="ARBA00022722"/>
    </source>
</evidence>
<organism evidence="12 13">
    <name type="scientific">Leucosporidium creatinivorum</name>
    <dbReference type="NCBI Taxonomy" id="106004"/>
    <lineage>
        <taxon>Eukaryota</taxon>
        <taxon>Fungi</taxon>
        <taxon>Dikarya</taxon>
        <taxon>Basidiomycota</taxon>
        <taxon>Pucciniomycotina</taxon>
        <taxon>Microbotryomycetes</taxon>
        <taxon>Leucosporidiales</taxon>
        <taxon>Leucosporidium</taxon>
    </lineage>
</organism>
<evidence type="ECO:0000256" key="1">
    <source>
        <dbReference type="ARBA" id="ARBA00004123"/>
    </source>
</evidence>
<dbReference type="SUPFAM" id="SSF53098">
    <property type="entry name" value="Ribonuclease H-like"/>
    <property type="match status" value="1"/>
</dbReference>
<feature type="compositionally biased region" description="Basic and acidic residues" evidence="10">
    <location>
        <begin position="336"/>
        <end position="345"/>
    </location>
</feature>
<proteinExistence type="inferred from homology"/>
<dbReference type="EMBL" id="MCGR01000046">
    <property type="protein sequence ID" value="ORY73426.1"/>
    <property type="molecule type" value="Genomic_DNA"/>
</dbReference>
<protein>
    <recommendedName>
        <fullName evidence="3">RNA exonuclease 4</fullName>
    </recommendedName>
</protein>
<dbReference type="AlphaFoldDB" id="A0A1Y2EQI1"/>
<evidence type="ECO:0000256" key="8">
    <source>
        <dbReference type="ARBA" id="ARBA00023242"/>
    </source>
</evidence>
<feature type="region of interest" description="Disordered" evidence="10">
    <location>
        <begin position="320"/>
        <end position="345"/>
    </location>
</feature>
<name>A0A1Y2EQI1_9BASI</name>
<evidence type="ECO:0000259" key="11">
    <source>
        <dbReference type="SMART" id="SM00479"/>
    </source>
</evidence>
<keyword evidence="8" id="KW-0539">Nucleus</keyword>
<dbReference type="PANTHER" id="PTHR12801">
    <property type="entry name" value="RNA EXONUCLEASE REXO1 / RECO3 FAMILY MEMBER-RELATED"/>
    <property type="match status" value="1"/>
</dbReference>
<dbReference type="InterPro" id="IPR036397">
    <property type="entry name" value="RNaseH_sf"/>
</dbReference>
<gene>
    <name evidence="12" type="ORF">BCR35DRAFT_293750</name>
</gene>
<evidence type="ECO:0000256" key="6">
    <source>
        <dbReference type="ARBA" id="ARBA00022801"/>
    </source>
</evidence>
<dbReference type="InterPro" id="IPR047021">
    <property type="entry name" value="REXO1/3/4-like"/>
</dbReference>
<feature type="compositionally biased region" description="Low complexity" evidence="10">
    <location>
        <begin position="1"/>
        <end position="24"/>
    </location>
</feature>
<dbReference type="InterPro" id="IPR037431">
    <property type="entry name" value="REX4_DEDDh_dom"/>
</dbReference>
<dbReference type="PANTHER" id="PTHR12801:SF45">
    <property type="entry name" value="RNA EXONUCLEASE 4"/>
    <property type="match status" value="1"/>
</dbReference>
<dbReference type="GO" id="GO:0008408">
    <property type="term" value="F:3'-5' exonuclease activity"/>
    <property type="evidence" value="ECO:0007669"/>
    <property type="project" value="InterPro"/>
</dbReference>
<dbReference type="SMART" id="SM00479">
    <property type="entry name" value="EXOIII"/>
    <property type="match status" value="1"/>
</dbReference>
<dbReference type="FunFam" id="3.30.420.10:FF:000007">
    <property type="entry name" value="Interferon-stimulated exonuclease gene 20"/>
    <property type="match status" value="1"/>
</dbReference>
<keyword evidence="6" id="KW-0378">Hydrolase</keyword>
<dbReference type="STRING" id="106004.A0A1Y2EQI1"/>
<comment type="caution">
    <text evidence="12">The sequence shown here is derived from an EMBL/GenBank/DDBJ whole genome shotgun (WGS) entry which is preliminary data.</text>
</comment>
<evidence type="ECO:0000313" key="13">
    <source>
        <dbReference type="Proteomes" id="UP000193467"/>
    </source>
</evidence>
<evidence type="ECO:0000256" key="10">
    <source>
        <dbReference type="SAM" id="MobiDB-lite"/>
    </source>
</evidence>
<keyword evidence="13" id="KW-1185">Reference proteome</keyword>
<dbReference type="Pfam" id="PF00929">
    <property type="entry name" value="RNase_T"/>
    <property type="match status" value="1"/>
</dbReference>
<feature type="region of interest" description="Disordered" evidence="10">
    <location>
        <begin position="363"/>
        <end position="421"/>
    </location>
</feature>
<evidence type="ECO:0000256" key="4">
    <source>
        <dbReference type="ARBA" id="ARBA00022552"/>
    </source>
</evidence>
<evidence type="ECO:0000256" key="9">
    <source>
        <dbReference type="ARBA" id="ARBA00025599"/>
    </source>
</evidence>
<evidence type="ECO:0000313" key="12">
    <source>
        <dbReference type="EMBL" id="ORY73426.1"/>
    </source>
</evidence>
<dbReference type="Proteomes" id="UP000193467">
    <property type="component" value="Unassembled WGS sequence"/>
</dbReference>
<keyword evidence="5" id="KW-0540">Nuclease</keyword>
<accession>A0A1Y2EQI1</accession>
<dbReference type="InterPro" id="IPR012337">
    <property type="entry name" value="RNaseH-like_sf"/>
</dbReference>
<dbReference type="OrthoDB" id="8191639at2759"/>
<dbReference type="GO" id="GO:0003676">
    <property type="term" value="F:nucleic acid binding"/>
    <property type="evidence" value="ECO:0007669"/>
    <property type="project" value="InterPro"/>
</dbReference>
<comment type="similarity">
    <text evidence="2">Belongs to the REXO4 family.</text>
</comment>
<dbReference type="GO" id="GO:0000027">
    <property type="term" value="P:ribosomal large subunit assembly"/>
    <property type="evidence" value="ECO:0007669"/>
    <property type="project" value="TreeGrafter"/>
</dbReference>
<reference evidence="12 13" key="1">
    <citation type="submission" date="2016-07" db="EMBL/GenBank/DDBJ databases">
        <title>Pervasive Adenine N6-methylation of Active Genes in Fungi.</title>
        <authorList>
            <consortium name="DOE Joint Genome Institute"/>
            <person name="Mondo S.J."/>
            <person name="Dannebaum R.O."/>
            <person name="Kuo R.C."/>
            <person name="Labutti K."/>
            <person name="Haridas S."/>
            <person name="Kuo A."/>
            <person name="Salamov A."/>
            <person name="Ahrendt S.R."/>
            <person name="Lipzen A."/>
            <person name="Sullivan W."/>
            <person name="Andreopoulos W.B."/>
            <person name="Clum A."/>
            <person name="Lindquist E."/>
            <person name="Daum C."/>
            <person name="Ramamoorthy G.K."/>
            <person name="Gryganskyi A."/>
            <person name="Culley D."/>
            <person name="Magnuson J.K."/>
            <person name="James T.Y."/>
            <person name="O'Malley M.A."/>
            <person name="Stajich J.E."/>
            <person name="Spatafora J.W."/>
            <person name="Visel A."/>
            <person name="Grigoriev I.V."/>
        </authorList>
    </citation>
    <scope>NUCLEOTIDE SEQUENCE [LARGE SCALE GENOMIC DNA]</scope>
    <source>
        <strain evidence="12 13">62-1032</strain>
    </source>
</reference>
<dbReference type="InParanoid" id="A0A1Y2EQI1"/>
<comment type="subcellular location">
    <subcellularLocation>
        <location evidence="1">Nucleus</location>
    </subcellularLocation>
</comment>